<comment type="caution">
    <text evidence="2">The sequence shown here is derived from an EMBL/GenBank/DDBJ whole genome shotgun (WGS) entry which is preliminary data.</text>
</comment>
<dbReference type="STRING" id="447689.BA195_07820"/>
<reference evidence="2 3" key="1">
    <citation type="submission" date="2016-06" db="EMBL/GenBank/DDBJ databases">
        <title>Draft Genome Sequence of Tenacibaculum soleae UCD-KL19.</title>
        <authorList>
            <person name="Eisen J.A."/>
            <person name="Coil D.A."/>
            <person name="Lujan K.M."/>
        </authorList>
    </citation>
    <scope>NUCLEOTIDE SEQUENCE [LARGE SCALE GENOMIC DNA]</scope>
    <source>
        <strain evidence="2 3">UCD-KL19</strain>
    </source>
</reference>
<dbReference type="OrthoDB" id="981524at2"/>
<protein>
    <submittedName>
        <fullName evidence="2">Uncharacterized protein</fullName>
    </submittedName>
</protein>
<name>A0A1B9XZ20_9FLAO</name>
<evidence type="ECO:0000313" key="2">
    <source>
        <dbReference type="EMBL" id="OCK42807.1"/>
    </source>
</evidence>
<dbReference type="AlphaFoldDB" id="A0A1B9XZ20"/>
<keyword evidence="1" id="KW-0472">Membrane</keyword>
<evidence type="ECO:0000313" key="3">
    <source>
        <dbReference type="Proteomes" id="UP000093186"/>
    </source>
</evidence>
<dbReference type="Proteomes" id="UP000093186">
    <property type="component" value="Unassembled WGS sequence"/>
</dbReference>
<organism evidence="2 3">
    <name type="scientific">Tenacibaculum soleae</name>
    <dbReference type="NCBI Taxonomy" id="447689"/>
    <lineage>
        <taxon>Bacteria</taxon>
        <taxon>Pseudomonadati</taxon>
        <taxon>Bacteroidota</taxon>
        <taxon>Flavobacteriia</taxon>
        <taxon>Flavobacteriales</taxon>
        <taxon>Flavobacteriaceae</taxon>
        <taxon>Tenacibaculum</taxon>
    </lineage>
</organism>
<gene>
    <name evidence="2" type="ORF">BA195_07820</name>
</gene>
<proteinExistence type="predicted"/>
<keyword evidence="1" id="KW-1133">Transmembrane helix</keyword>
<keyword evidence="3" id="KW-1185">Reference proteome</keyword>
<evidence type="ECO:0000256" key="1">
    <source>
        <dbReference type="SAM" id="Phobius"/>
    </source>
</evidence>
<dbReference type="EMBL" id="MAKX01000002">
    <property type="protein sequence ID" value="OCK42807.1"/>
    <property type="molecule type" value="Genomic_DNA"/>
</dbReference>
<sequence length="178" mass="20480">MDKETKNITDFINQKTGKNTGFLIPENYFDELEDNFTSEITIRSLSKKEVFTTPSNYFNTVENTILTKLDITTSKETKVISLQKRILQFVPLSAAAAVLLFIGLNYFNTNNTNTFDDITYTEITSWYENGYGETNNTDLATFLESEDFEDDFLTSINDNNLENYIDNIDEATFINEIE</sequence>
<keyword evidence="1" id="KW-0812">Transmembrane</keyword>
<dbReference type="RefSeq" id="WP_068704203.1">
    <property type="nucleotide sequence ID" value="NZ_MAKX01000002.1"/>
</dbReference>
<feature type="transmembrane region" description="Helical" evidence="1">
    <location>
        <begin position="86"/>
        <end position="107"/>
    </location>
</feature>
<accession>A0A1B9XZ20</accession>